<dbReference type="Pfam" id="PF03610">
    <property type="entry name" value="EIIA-man"/>
    <property type="match status" value="1"/>
</dbReference>
<evidence type="ECO:0000259" key="2">
    <source>
        <dbReference type="PROSITE" id="PS51096"/>
    </source>
</evidence>
<dbReference type="InterPro" id="IPR036662">
    <property type="entry name" value="PTS_EIIA_man-typ_sf"/>
</dbReference>
<dbReference type="SUPFAM" id="SSF53062">
    <property type="entry name" value="PTS system fructose IIA component-like"/>
    <property type="match status" value="1"/>
</dbReference>
<dbReference type="GO" id="GO:0009401">
    <property type="term" value="P:phosphoenolpyruvate-dependent sugar phosphotransferase system"/>
    <property type="evidence" value="ECO:0007669"/>
    <property type="project" value="InterPro"/>
</dbReference>
<accession>A0A0F4LHK5</accession>
<dbReference type="Proteomes" id="UP000033531">
    <property type="component" value="Unassembled WGS sequence"/>
</dbReference>
<dbReference type="InterPro" id="IPR004701">
    <property type="entry name" value="PTS_EIIA_man-typ"/>
</dbReference>
<dbReference type="PATRIC" id="fig|1218507.3.peg.486"/>
<dbReference type="AlphaFoldDB" id="A0A0F4LHK5"/>
<keyword evidence="1" id="KW-0808">Transferase</keyword>
<dbReference type="InterPro" id="IPR051471">
    <property type="entry name" value="Bacterial_PTS_sugar_comp"/>
</dbReference>
<dbReference type="EMBL" id="JXLI01000006">
    <property type="protein sequence ID" value="KJY57818.1"/>
    <property type="molecule type" value="Genomic_DNA"/>
</dbReference>
<dbReference type="OrthoDB" id="6623712at2"/>
<dbReference type="PROSITE" id="PS51096">
    <property type="entry name" value="PTS_EIIA_TYPE_4"/>
    <property type="match status" value="1"/>
</dbReference>
<comment type="caution">
    <text evidence="3">The sequence shown here is derived from an EMBL/GenBank/DDBJ whole genome shotgun (WGS) entry which is preliminary data.</text>
</comment>
<sequence>MKNIILATHGDLSYEFKATAELIVGSLPNIKCFGMTKEKSATQGKKELESLIEAMDESNLIILTDMYGGSSTNICTELLLSGHEFSLLTGLNLPMLLALVSGDSSDKSVSELTSELEEAGISGVINVGKKIKERIKNNA</sequence>
<gene>
    <name evidence="3" type="ORF">JF74_03210</name>
</gene>
<protein>
    <submittedName>
        <fullName evidence="3">PTS Man IIA</fullName>
    </submittedName>
</protein>
<dbReference type="GO" id="GO:0016740">
    <property type="term" value="F:transferase activity"/>
    <property type="evidence" value="ECO:0007669"/>
    <property type="project" value="UniProtKB-KW"/>
</dbReference>
<evidence type="ECO:0000313" key="3">
    <source>
        <dbReference type="EMBL" id="KJY57818.1"/>
    </source>
</evidence>
<name>A0A0F4LHK5_9LACO</name>
<organism evidence="3 4">
    <name type="scientific">Lactobacillus melliventris</name>
    <dbReference type="NCBI Taxonomy" id="1218507"/>
    <lineage>
        <taxon>Bacteria</taxon>
        <taxon>Bacillati</taxon>
        <taxon>Bacillota</taxon>
        <taxon>Bacilli</taxon>
        <taxon>Lactobacillales</taxon>
        <taxon>Lactobacillaceae</taxon>
        <taxon>Lactobacillus</taxon>
    </lineage>
</organism>
<dbReference type="Gene3D" id="3.40.50.510">
    <property type="entry name" value="Phosphotransferase system, mannose-type IIA component"/>
    <property type="match status" value="1"/>
</dbReference>
<dbReference type="GO" id="GO:0016020">
    <property type="term" value="C:membrane"/>
    <property type="evidence" value="ECO:0007669"/>
    <property type="project" value="InterPro"/>
</dbReference>
<reference evidence="3 4" key="1">
    <citation type="submission" date="2015-01" db="EMBL/GenBank/DDBJ databases">
        <title>Comparative genomics of the lactic acid bacteria isolated from the honey bee gut.</title>
        <authorList>
            <person name="Ellegaard K.M."/>
            <person name="Tamarit D."/>
            <person name="Javelind E."/>
            <person name="Olofsson T."/>
            <person name="Andersson S.G."/>
            <person name="Vasquez A."/>
        </authorList>
    </citation>
    <scope>NUCLEOTIDE SEQUENCE [LARGE SCALE GENOMIC DNA]</scope>
    <source>
        <strain evidence="3 4">Hma8</strain>
    </source>
</reference>
<evidence type="ECO:0000313" key="4">
    <source>
        <dbReference type="Proteomes" id="UP000033531"/>
    </source>
</evidence>
<dbReference type="HOGENOM" id="CLU_123235_3_0_9"/>
<evidence type="ECO:0000256" key="1">
    <source>
        <dbReference type="ARBA" id="ARBA00022679"/>
    </source>
</evidence>
<dbReference type="PANTHER" id="PTHR33799">
    <property type="entry name" value="PTS PERMEASE-RELATED-RELATED"/>
    <property type="match status" value="1"/>
</dbReference>
<proteinExistence type="predicted"/>
<dbReference type="RefSeq" id="WP_046324264.1">
    <property type="nucleotide sequence ID" value="NZ_JBHTMT010000006.1"/>
</dbReference>
<dbReference type="STRING" id="1218507.JF74_03210"/>
<dbReference type="PANTHER" id="PTHR33799:SF1">
    <property type="entry name" value="PTS SYSTEM MANNOSE-SPECIFIC EIIAB COMPONENT-RELATED"/>
    <property type="match status" value="1"/>
</dbReference>
<feature type="domain" description="PTS EIIA type-4" evidence="2">
    <location>
        <begin position="1"/>
        <end position="124"/>
    </location>
</feature>